<evidence type="ECO:0000313" key="2">
    <source>
        <dbReference type="EMBL" id="SLN58704.1"/>
    </source>
</evidence>
<sequence>MLAIFLPGPVIFLISLVLPKSYKSALIYAVLAAIVFIVHAFLPAVTGSDPAGNAMASGFRAIMYFSAVAGLIFAAINAAFYTKLGFDQKGWGAKLALAVPCLIGSGFILLLLLLA</sequence>
<gene>
    <name evidence="2" type="ORF">ROA7450_03026</name>
</gene>
<evidence type="ECO:0000313" key="3">
    <source>
        <dbReference type="Proteomes" id="UP000193061"/>
    </source>
</evidence>
<dbReference type="OrthoDB" id="9899547at2"/>
<feature type="transmembrane region" description="Helical" evidence="1">
    <location>
        <begin position="62"/>
        <end position="81"/>
    </location>
</feature>
<dbReference type="AlphaFoldDB" id="A0A1X6ZQJ9"/>
<proteinExistence type="predicted"/>
<feature type="transmembrane region" description="Helical" evidence="1">
    <location>
        <begin position="25"/>
        <end position="42"/>
    </location>
</feature>
<reference evidence="2 3" key="1">
    <citation type="submission" date="2017-03" db="EMBL/GenBank/DDBJ databases">
        <authorList>
            <person name="Afonso C.L."/>
            <person name="Miller P.J."/>
            <person name="Scott M.A."/>
            <person name="Spackman E."/>
            <person name="Goraichik I."/>
            <person name="Dimitrov K.M."/>
            <person name="Suarez D.L."/>
            <person name="Swayne D.E."/>
        </authorList>
    </citation>
    <scope>NUCLEOTIDE SEQUENCE [LARGE SCALE GENOMIC DNA]</scope>
    <source>
        <strain evidence="2 3">CECT 7450</strain>
    </source>
</reference>
<dbReference type="RefSeq" id="WP_085806648.1">
    <property type="nucleotide sequence ID" value="NZ_FWFX01000010.1"/>
</dbReference>
<organism evidence="2 3">
    <name type="scientific">Roseovarius albus</name>
    <dbReference type="NCBI Taxonomy" id="1247867"/>
    <lineage>
        <taxon>Bacteria</taxon>
        <taxon>Pseudomonadati</taxon>
        <taxon>Pseudomonadota</taxon>
        <taxon>Alphaproteobacteria</taxon>
        <taxon>Rhodobacterales</taxon>
        <taxon>Roseobacteraceae</taxon>
        <taxon>Roseovarius</taxon>
    </lineage>
</organism>
<evidence type="ECO:0000256" key="1">
    <source>
        <dbReference type="SAM" id="Phobius"/>
    </source>
</evidence>
<dbReference type="EMBL" id="FWFX01000010">
    <property type="protein sequence ID" value="SLN58704.1"/>
    <property type="molecule type" value="Genomic_DNA"/>
</dbReference>
<keyword evidence="1" id="KW-1133">Transmembrane helix</keyword>
<keyword evidence="1" id="KW-0472">Membrane</keyword>
<keyword evidence="1" id="KW-0812">Transmembrane</keyword>
<accession>A0A1X6ZQJ9</accession>
<feature type="transmembrane region" description="Helical" evidence="1">
    <location>
        <begin position="93"/>
        <end position="114"/>
    </location>
</feature>
<keyword evidence="3" id="KW-1185">Reference proteome</keyword>
<protein>
    <submittedName>
        <fullName evidence="2">Uncharacterized protein</fullName>
    </submittedName>
</protein>
<dbReference type="Proteomes" id="UP000193061">
    <property type="component" value="Unassembled WGS sequence"/>
</dbReference>
<name>A0A1X6ZQJ9_9RHOB</name>